<evidence type="ECO:0000313" key="7">
    <source>
        <dbReference type="Proteomes" id="UP001262410"/>
    </source>
</evidence>
<dbReference type="PANTHER" id="PTHR43498">
    <property type="entry name" value="FERREDOXIN:COB-COM HETERODISULFIDE REDUCTASE SUBUNIT A"/>
    <property type="match status" value="1"/>
</dbReference>
<dbReference type="SUPFAM" id="SSF51905">
    <property type="entry name" value="FAD/NAD(P)-binding domain"/>
    <property type="match status" value="1"/>
</dbReference>
<dbReference type="RefSeq" id="WP_309794525.1">
    <property type="nucleotide sequence ID" value="NZ_JAVDPW010000004.1"/>
</dbReference>
<dbReference type="EMBL" id="JAVDPW010000004">
    <property type="protein sequence ID" value="MDR6290078.1"/>
    <property type="molecule type" value="Genomic_DNA"/>
</dbReference>
<dbReference type="PANTHER" id="PTHR43498:SF1">
    <property type="entry name" value="COB--COM HETERODISULFIDE REDUCTASE IRON-SULFUR SUBUNIT A"/>
    <property type="match status" value="1"/>
</dbReference>
<proteinExistence type="predicted"/>
<dbReference type="Gene3D" id="3.50.50.60">
    <property type="entry name" value="FAD/NAD(P)-binding domain"/>
    <property type="match status" value="1"/>
</dbReference>
<keyword evidence="2" id="KW-0479">Metal-binding</keyword>
<evidence type="ECO:0008006" key="8">
    <source>
        <dbReference type="Google" id="ProtNLM"/>
    </source>
</evidence>
<evidence type="ECO:0000313" key="6">
    <source>
        <dbReference type="EMBL" id="MDR6290078.1"/>
    </source>
</evidence>
<accession>A0ABU1JP36</accession>
<comment type="caution">
    <text evidence="6">The sequence shown here is derived from an EMBL/GenBank/DDBJ whole genome shotgun (WGS) entry which is preliminary data.</text>
</comment>
<evidence type="ECO:0000256" key="3">
    <source>
        <dbReference type="ARBA" id="ARBA00023002"/>
    </source>
</evidence>
<keyword evidence="7" id="KW-1185">Reference proteome</keyword>
<keyword evidence="1" id="KW-0004">4Fe-4S</keyword>
<evidence type="ECO:0000256" key="1">
    <source>
        <dbReference type="ARBA" id="ARBA00022485"/>
    </source>
</evidence>
<name>A0ABU1JP36_9PROT</name>
<keyword evidence="4" id="KW-0408">Iron</keyword>
<dbReference type="InterPro" id="IPR036188">
    <property type="entry name" value="FAD/NAD-bd_sf"/>
</dbReference>
<sequence length="430" mass="46402">MTRLFDAVIYGATMAGIVAAKRLAKAGYSSVILEWTSHVGGMVTGGPGLTDRTLAAVWKWGLTHDFFKLIGAQYGLAGPQWNFAASEAGIALTGFLHADPHITILTGQRLLRLAKDPATLEITEVTTATGSFAGKVFLDCSYEGDLAAMSGVTMISGREGDAGAQACGFRPMLSKAAHRQPWPKPPGYRREDFLPYLPALPRRPIAPAEYRTHLVGADRDRYATTGGDVVGQSRDYSWQDYGGRDRIKARIFYQAAGRLYFQANDPAVPPGDRIFARSLGLCADEFQDDWYGVLGWPPALHVRDARRIVGRYVMTTGDMAPAVTAQTEPDPIALGGSHGDGKGGFGRIYQVPLRSVLPHEREVTNLIVPVAASVSRAGFMSYRMEPTWMLMAQSCGVLAAIAIASDRPAGLVPYAELRPRLDADGAILSS</sequence>
<gene>
    <name evidence="6" type="ORF">E9232_002599</name>
</gene>
<dbReference type="InterPro" id="IPR039650">
    <property type="entry name" value="HdrA-like"/>
</dbReference>
<evidence type="ECO:0000256" key="2">
    <source>
        <dbReference type="ARBA" id="ARBA00022723"/>
    </source>
</evidence>
<dbReference type="Proteomes" id="UP001262410">
    <property type="component" value="Unassembled WGS sequence"/>
</dbReference>
<keyword evidence="5" id="KW-0411">Iron-sulfur</keyword>
<organism evidence="6 7">
    <name type="scientific">Inquilinus ginsengisoli</name>
    <dbReference type="NCBI Taxonomy" id="363840"/>
    <lineage>
        <taxon>Bacteria</taxon>
        <taxon>Pseudomonadati</taxon>
        <taxon>Pseudomonadota</taxon>
        <taxon>Alphaproteobacteria</taxon>
        <taxon>Rhodospirillales</taxon>
        <taxon>Rhodospirillaceae</taxon>
        <taxon>Inquilinus</taxon>
    </lineage>
</organism>
<dbReference type="Pfam" id="PF12831">
    <property type="entry name" value="FAD_oxidored"/>
    <property type="match status" value="1"/>
</dbReference>
<evidence type="ECO:0000256" key="5">
    <source>
        <dbReference type="ARBA" id="ARBA00023014"/>
    </source>
</evidence>
<evidence type="ECO:0000256" key="4">
    <source>
        <dbReference type="ARBA" id="ARBA00023004"/>
    </source>
</evidence>
<protein>
    <recommendedName>
        <fullName evidence="8">FAD-dependent oxidoreductase</fullName>
    </recommendedName>
</protein>
<reference evidence="6 7" key="1">
    <citation type="submission" date="2023-07" db="EMBL/GenBank/DDBJ databases">
        <title>Sorghum-associated microbial communities from plants grown in Nebraska, USA.</title>
        <authorList>
            <person name="Schachtman D."/>
        </authorList>
    </citation>
    <scope>NUCLEOTIDE SEQUENCE [LARGE SCALE GENOMIC DNA]</scope>
    <source>
        <strain evidence="6 7">584</strain>
    </source>
</reference>
<keyword evidence="3" id="KW-0560">Oxidoreductase</keyword>